<evidence type="ECO:0000313" key="3">
    <source>
        <dbReference type="Proteomes" id="UP000182658"/>
    </source>
</evidence>
<name>A0A1J7JVD7_9PEZI</name>
<dbReference type="AlphaFoldDB" id="A0A1J7JVD7"/>
<dbReference type="InParanoid" id="A0A1J7JVD7"/>
<evidence type="ECO:0000256" key="1">
    <source>
        <dbReference type="SAM" id="MobiDB-lite"/>
    </source>
</evidence>
<feature type="region of interest" description="Disordered" evidence="1">
    <location>
        <begin position="111"/>
        <end position="131"/>
    </location>
</feature>
<proteinExistence type="predicted"/>
<accession>A0A1J7JVD7</accession>
<dbReference type="EMBL" id="KV875095">
    <property type="protein sequence ID" value="OIW31706.1"/>
    <property type="molecule type" value="Genomic_DNA"/>
</dbReference>
<evidence type="ECO:0000313" key="2">
    <source>
        <dbReference type="EMBL" id="OIW31706.1"/>
    </source>
</evidence>
<gene>
    <name evidence="2" type="ORF">CONLIGDRAFT_236888</name>
</gene>
<dbReference type="Proteomes" id="UP000182658">
    <property type="component" value="Unassembled WGS sequence"/>
</dbReference>
<keyword evidence="3" id="KW-1185">Reference proteome</keyword>
<organism evidence="2 3">
    <name type="scientific">Coniochaeta ligniaria NRRL 30616</name>
    <dbReference type="NCBI Taxonomy" id="1408157"/>
    <lineage>
        <taxon>Eukaryota</taxon>
        <taxon>Fungi</taxon>
        <taxon>Dikarya</taxon>
        <taxon>Ascomycota</taxon>
        <taxon>Pezizomycotina</taxon>
        <taxon>Sordariomycetes</taxon>
        <taxon>Sordariomycetidae</taxon>
        <taxon>Coniochaetales</taxon>
        <taxon>Coniochaetaceae</taxon>
        <taxon>Coniochaeta</taxon>
    </lineage>
</organism>
<sequence>MPYARITRHDNIHQVYVGWYHGHVALRALPSGLTHEPAASCIALDHTDSPVELWGLLRGNNSLELSVLSHGLYSFAVKYFLVEQSRLDHASDALAFLSLRVALSVRSKEPQHATPPLYPAARSSPQQTSGYTIHCTSKDSIPYPAPPPKGQCAGWHQPNHWVSCHLPPPPRPKASRS</sequence>
<reference evidence="2 3" key="1">
    <citation type="submission" date="2016-10" db="EMBL/GenBank/DDBJ databases">
        <title>Draft genome sequence of Coniochaeta ligniaria NRRL30616, a lignocellulolytic fungus for bioabatement of inhibitors in plant biomass hydrolysates.</title>
        <authorList>
            <consortium name="DOE Joint Genome Institute"/>
            <person name="Jimenez D.J."/>
            <person name="Hector R.E."/>
            <person name="Riley R."/>
            <person name="Sun H."/>
            <person name="Grigoriev I.V."/>
            <person name="Van Elsas J.D."/>
            <person name="Nichols N.N."/>
        </authorList>
    </citation>
    <scope>NUCLEOTIDE SEQUENCE [LARGE SCALE GENOMIC DNA]</scope>
    <source>
        <strain evidence="2 3">NRRL 30616</strain>
    </source>
</reference>
<protein>
    <submittedName>
        <fullName evidence="2">Uncharacterized protein</fullName>
    </submittedName>
</protein>